<evidence type="ECO:0000313" key="2">
    <source>
        <dbReference type="EMBL" id="PTQ79146.1"/>
    </source>
</evidence>
<organism evidence="2 3">
    <name type="scientific">Nitrosospira multiformis</name>
    <dbReference type="NCBI Taxonomy" id="1231"/>
    <lineage>
        <taxon>Bacteria</taxon>
        <taxon>Pseudomonadati</taxon>
        <taxon>Pseudomonadota</taxon>
        <taxon>Betaproteobacteria</taxon>
        <taxon>Nitrosomonadales</taxon>
        <taxon>Nitrosomonadaceae</taxon>
        <taxon>Nitrosospira</taxon>
    </lineage>
</organism>
<dbReference type="EMBL" id="QAOK01000033">
    <property type="protein sequence ID" value="PTQ79146.1"/>
    <property type="molecule type" value="Genomic_DNA"/>
</dbReference>
<evidence type="ECO:0000256" key="1">
    <source>
        <dbReference type="PROSITE-ProRule" id="PRU00339"/>
    </source>
</evidence>
<dbReference type="InterPro" id="IPR019734">
    <property type="entry name" value="TPR_rpt"/>
</dbReference>
<dbReference type="Gene3D" id="1.25.40.10">
    <property type="entry name" value="Tetratricopeptide repeat domain"/>
    <property type="match status" value="1"/>
</dbReference>
<protein>
    <submittedName>
        <fullName evidence="2">TPR repeat protein</fullName>
    </submittedName>
</protein>
<reference evidence="2 3" key="1">
    <citation type="submission" date="2018-04" db="EMBL/GenBank/DDBJ databases">
        <title>Active sludge and wastewater microbial communities from Klosterneuburg, Austria.</title>
        <authorList>
            <person name="Wagner M."/>
        </authorList>
    </citation>
    <scope>NUCLEOTIDE SEQUENCE [LARGE SCALE GENOMIC DNA]</scope>
    <source>
        <strain evidence="2 3">Nl12</strain>
    </source>
</reference>
<dbReference type="PROSITE" id="PS50005">
    <property type="entry name" value="TPR"/>
    <property type="match status" value="1"/>
</dbReference>
<proteinExistence type="predicted"/>
<comment type="caution">
    <text evidence="2">The sequence shown here is derived from an EMBL/GenBank/DDBJ whole genome shotgun (WGS) entry which is preliminary data.</text>
</comment>
<dbReference type="SUPFAM" id="SSF48452">
    <property type="entry name" value="TPR-like"/>
    <property type="match status" value="1"/>
</dbReference>
<dbReference type="InterPro" id="IPR011990">
    <property type="entry name" value="TPR-like_helical_dom_sf"/>
</dbReference>
<keyword evidence="1" id="KW-0802">TPR repeat</keyword>
<dbReference type="Pfam" id="PF13414">
    <property type="entry name" value="TPR_11"/>
    <property type="match status" value="1"/>
</dbReference>
<evidence type="ECO:0000313" key="3">
    <source>
        <dbReference type="Proteomes" id="UP000244152"/>
    </source>
</evidence>
<dbReference type="AlphaFoldDB" id="A0A2T5I5P2"/>
<gene>
    <name evidence="2" type="ORF">C8R21_13310</name>
</gene>
<dbReference type="Proteomes" id="UP000244152">
    <property type="component" value="Unassembled WGS sequence"/>
</dbReference>
<dbReference type="RefSeq" id="WP_107763172.1">
    <property type="nucleotide sequence ID" value="NZ_QAOK01000033.1"/>
</dbReference>
<name>A0A2T5I5P2_9PROT</name>
<sequence>MSNVISIITVLLVSGITYVQAAPYCGELKTAYGPYDYTNPEHRKNYLGVVEQYHFTSDVEKLIRDEQGSLGGGINYTLKTFPNHHRALDSMAKLALREKTIRPQGARHSIECYFERAIRFKPTDGMVRMIYGNYFLRAGQLDKAMEQLQIAIDLQPENPTINYNLGLLYMQKKDYEQAKTYAKKAYDVGFPLLGLKNQLKQTGKWDE</sequence>
<feature type="repeat" description="TPR" evidence="1">
    <location>
        <begin position="125"/>
        <end position="158"/>
    </location>
</feature>
<accession>A0A2T5I5P2</accession>